<evidence type="ECO:0000256" key="1">
    <source>
        <dbReference type="ARBA" id="ARBA00022432"/>
    </source>
</evidence>
<name>A0A4Y8X3C6_9MICC</name>
<protein>
    <recommendedName>
        <fullName evidence="4">Glucose-6-phosphate isomerase</fullName>
        <ecNumber evidence="4">5.3.1.9</ecNumber>
    </recommendedName>
</protein>
<dbReference type="PANTHER" id="PTHR11469">
    <property type="entry name" value="GLUCOSE-6-PHOSPHATE ISOMERASE"/>
    <property type="match status" value="1"/>
</dbReference>
<dbReference type="GO" id="GO:0004347">
    <property type="term" value="F:glucose-6-phosphate isomerase activity"/>
    <property type="evidence" value="ECO:0007669"/>
    <property type="project" value="UniProtKB-EC"/>
</dbReference>
<keyword evidence="1 4" id="KW-0312">Gluconeogenesis</keyword>
<dbReference type="RefSeq" id="WP_135027569.1">
    <property type="nucleotide sequence ID" value="NZ_BMLA01000001.1"/>
</dbReference>
<dbReference type="OrthoDB" id="140919at2"/>
<dbReference type="PANTHER" id="PTHR11469:SF1">
    <property type="entry name" value="GLUCOSE-6-PHOSPHATE ISOMERASE"/>
    <property type="match status" value="1"/>
</dbReference>
<comment type="caution">
    <text evidence="5">The sequence shown here is derived from an EMBL/GenBank/DDBJ whole genome shotgun (WGS) entry which is preliminary data.</text>
</comment>
<keyword evidence="2 4" id="KW-0324">Glycolysis</keyword>
<dbReference type="InterPro" id="IPR001347">
    <property type="entry name" value="SIS_dom"/>
</dbReference>
<organism evidence="5 6">
    <name type="scientific">Micrococcus flavus</name>
    <dbReference type="NCBI Taxonomy" id="384602"/>
    <lineage>
        <taxon>Bacteria</taxon>
        <taxon>Bacillati</taxon>
        <taxon>Actinomycetota</taxon>
        <taxon>Actinomycetes</taxon>
        <taxon>Micrococcales</taxon>
        <taxon>Micrococcaceae</taxon>
        <taxon>Micrococcus</taxon>
    </lineage>
</organism>
<dbReference type="EC" id="5.3.1.9" evidence="4"/>
<dbReference type="GO" id="GO:0048029">
    <property type="term" value="F:monosaccharide binding"/>
    <property type="evidence" value="ECO:0007669"/>
    <property type="project" value="TreeGrafter"/>
</dbReference>
<keyword evidence="3 4" id="KW-0413">Isomerase</keyword>
<dbReference type="Proteomes" id="UP000560081">
    <property type="component" value="Unassembled WGS sequence"/>
</dbReference>
<proteinExistence type="inferred from homology"/>
<evidence type="ECO:0000256" key="2">
    <source>
        <dbReference type="ARBA" id="ARBA00023152"/>
    </source>
</evidence>
<gene>
    <name evidence="5" type="ORF">BJ976_001054</name>
</gene>
<evidence type="ECO:0000256" key="4">
    <source>
        <dbReference type="RuleBase" id="RU000612"/>
    </source>
</evidence>
<dbReference type="GO" id="GO:0006096">
    <property type="term" value="P:glycolytic process"/>
    <property type="evidence" value="ECO:0007669"/>
    <property type="project" value="UniProtKB-UniPathway"/>
</dbReference>
<dbReference type="GO" id="GO:0051156">
    <property type="term" value="P:glucose 6-phosphate metabolic process"/>
    <property type="evidence" value="ECO:0007669"/>
    <property type="project" value="TreeGrafter"/>
</dbReference>
<dbReference type="SUPFAM" id="SSF53697">
    <property type="entry name" value="SIS domain"/>
    <property type="match status" value="1"/>
</dbReference>
<dbReference type="EMBL" id="JACHMC010000001">
    <property type="protein sequence ID" value="MBB4882703.1"/>
    <property type="molecule type" value="Genomic_DNA"/>
</dbReference>
<dbReference type="PRINTS" id="PR00662">
    <property type="entry name" value="G6PISOMERASE"/>
</dbReference>
<dbReference type="GO" id="GO:0006094">
    <property type="term" value="P:gluconeogenesis"/>
    <property type="evidence" value="ECO:0007669"/>
    <property type="project" value="UniProtKB-KW"/>
</dbReference>
<comment type="pathway">
    <text evidence="4">Carbohydrate degradation; glycolysis; D-glyceraldehyde 3-phosphate and glycerone phosphate from D-glucose: step 2/4.</text>
</comment>
<comment type="similarity">
    <text evidence="4">Belongs to the GPI family.</text>
</comment>
<evidence type="ECO:0000256" key="3">
    <source>
        <dbReference type="ARBA" id="ARBA00023235"/>
    </source>
</evidence>
<dbReference type="Pfam" id="PF00342">
    <property type="entry name" value="PGI"/>
    <property type="match status" value="1"/>
</dbReference>
<accession>A0A4Y8X3C6</accession>
<dbReference type="PROSITE" id="PS51463">
    <property type="entry name" value="P_GLUCOSE_ISOMERASE_3"/>
    <property type="match status" value="2"/>
</dbReference>
<dbReference type="Gene3D" id="3.40.50.10490">
    <property type="entry name" value="Glucose-6-phosphate isomerase like protein, domain 1"/>
    <property type="match status" value="2"/>
</dbReference>
<dbReference type="GO" id="GO:0097367">
    <property type="term" value="F:carbohydrate derivative binding"/>
    <property type="evidence" value="ECO:0007669"/>
    <property type="project" value="InterPro"/>
</dbReference>
<dbReference type="PROSITE" id="PS51464">
    <property type="entry name" value="SIS"/>
    <property type="match status" value="1"/>
</dbReference>
<evidence type="ECO:0000313" key="6">
    <source>
        <dbReference type="Proteomes" id="UP000560081"/>
    </source>
</evidence>
<dbReference type="UniPathway" id="UPA00109">
    <property type="reaction ID" value="UER00181"/>
</dbReference>
<dbReference type="InterPro" id="IPR046348">
    <property type="entry name" value="SIS_dom_sf"/>
</dbReference>
<evidence type="ECO:0000313" key="5">
    <source>
        <dbReference type="EMBL" id="MBB4882703.1"/>
    </source>
</evidence>
<dbReference type="AlphaFoldDB" id="A0A4Y8X3C6"/>
<reference evidence="5 6" key="1">
    <citation type="submission" date="2020-08" db="EMBL/GenBank/DDBJ databases">
        <title>Sequencing the genomes of 1000 actinobacteria strains.</title>
        <authorList>
            <person name="Klenk H.-P."/>
        </authorList>
    </citation>
    <scope>NUCLEOTIDE SEQUENCE [LARGE SCALE GENOMIC DNA]</scope>
    <source>
        <strain evidence="5 6">DSM 19079</strain>
    </source>
</reference>
<sequence>MSTLGLIATGAALEAIDRHVPDLVAQQFASRLADQDAGLWGEAARDEAAQRLGWIDLFDDSRAVAEDVAGLAAHLREEGLTRVVLAGMGGSSLAPEVIAATAGRPLEVLDSTDPEQVAAVLGRDLERTVLVVSSKSGSTVETDSQRRVVEAAFTAEGIDAASRIVVVTDPGSPLQDASIKAGYRAVFTADPTVGGRYSALTAFGIVPAALAGVDVVALLDEAEEVVDLLTADEEDNPGLRLGAAIGGTAPLRDKLVVQDLGSGIEGFGDWVEQLIAESTGKERTGLLPVVVRAGDPETDWDAPDLLQVRLVAEDDESVPPPHAVQLHGSLGALMLTWEVATAVAGRLLRINPFDQPDVEAAKAAARDLLDSPAPAAEAGAVVQGVEVSGDDEVLAADDLAGVLAAVGAQVPENGYLAVHAYLDRHADVDLAEIRADLARSLGRPVTFGWAPRFLHSTGQYHKGGPRTGVFLQVTGEASTDVEVPGRPFSLGQLIAAQAAGDAGVLRRLGRPVTTLRLRDRGAGVAALRTAARRAELRGA</sequence>
<dbReference type="InterPro" id="IPR001672">
    <property type="entry name" value="G6P_Isomerase"/>
</dbReference>
<comment type="catalytic activity">
    <reaction evidence="4">
        <text>alpha-D-glucose 6-phosphate = beta-D-fructose 6-phosphate</text>
        <dbReference type="Rhea" id="RHEA:11816"/>
        <dbReference type="ChEBI" id="CHEBI:57634"/>
        <dbReference type="ChEBI" id="CHEBI:58225"/>
        <dbReference type="EC" id="5.3.1.9"/>
    </reaction>
</comment>
<keyword evidence="6" id="KW-1185">Reference proteome</keyword>
<dbReference type="GO" id="GO:0005829">
    <property type="term" value="C:cytosol"/>
    <property type="evidence" value="ECO:0007669"/>
    <property type="project" value="TreeGrafter"/>
</dbReference>